<dbReference type="Gene3D" id="1.10.8.20">
    <property type="entry name" value="N-terminal domain of phosphatidylinositol transfer protein sec14p"/>
    <property type="match status" value="1"/>
</dbReference>
<evidence type="ECO:0000259" key="1">
    <source>
        <dbReference type="PROSITE" id="PS50191"/>
    </source>
</evidence>
<gene>
    <name evidence="2" type="ORF">PSYICH_LOCUS7455</name>
</gene>
<dbReference type="Gene3D" id="3.40.525.10">
    <property type="entry name" value="CRAL-TRIO lipid binding domain"/>
    <property type="match status" value="1"/>
</dbReference>
<dbReference type="OrthoDB" id="75724at2759"/>
<dbReference type="GO" id="GO:0016020">
    <property type="term" value="C:membrane"/>
    <property type="evidence" value="ECO:0007669"/>
    <property type="project" value="TreeGrafter"/>
</dbReference>
<dbReference type="EMBL" id="OV651814">
    <property type="protein sequence ID" value="CAH1105861.1"/>
    <property type="molecule type" value="Genomic_DNA"/>
</dbReference>
<reference evidence="2" key="1">
    <citation type="submission" date="2022-01" db="EMBL/GenBank/DDBJ databases">
        <authorList>
            <person name="King R."/>
        </authorList>
    </citation>
    <scope>NUCLEOTIDE SEQUENCE</scope>
</reference>
<evidence type="ECO:0000313" key="3">
    <source>
        <dbReference type="Proteomes" id="UP001153636"/>
    </source>
</evidence>
<proteinExistence type="predicted"/>
<dbReference type="Gene3D" id="1.20.5.1200">
    <property type="entry name" value="Alpha-tocopherol transfer"/>
    <property type="match status" value="1"/>
</dbReference>
<dbReference type="AlphaFoldDB" id="A0A9P0GCG0"/>
<dbReference type="Proteomes" id="UP001153636">
    <property type="component" value="Chromosome 2"/>
</dbReference>
<dbReference type="SMART" id="SM00516">
    <property type="entry name" value="SEC14"/>
    <property type="match status" value="1"/>
</dbReference>
<dbReference type="InterPro" id="IPR036865">
    <property type="entry name" value="CRAL-TRIO_dom_sf"/>
</dbReference>
<evidence type="ECO:0000313" key="2">
    <source>
        <dbReference type="EMBL" id="CAH1105861.1"/>
    </source>
</evidence>
<keyword evidence="3" id="KW-1185">Reference proteome</keyword>
<dbReference type="SUPFAM" id="SSF52087">
    <property type="entry name" value="CRAL/TRIO domain"/>
    <property type="match status" value="1"/>
</dbReference>
<dbReference type="Pfam" id="PF00650">
    <property type="entry name" value="CRAL_TRIO"/>
    <property type="match status" value="1"/>
</dbReference>
<accession>A0A9P0GCG0</accession>
<dbReference type="PANTHER" id="PTHR10174">
    <property type="entry name" value="ALPHA-TOCOPHEROL TRANSFER PROTEIN-RELATED"/>
    <property type="match status" value="1"/>
</dbReference>
<dbReference type="GO" id="GO:1902936">
    <property type="term" value="F:phosphatidylinositol bisphosphate binding"/>
    <property type="evidence" value="ECO:0007669"/>
    <property type="project" value="TreeGrafter"/>
</dbReference>
<dbReference type="InterPro" id="IPR011074">
    <property type="entry name" value="CRAL/TRIO_N_dom"/>
</dbReference>
<organism evidence="2 3">
    <name type="scientific">Psylliodes chrysocephalus</name>
    <dbReference type="NCBI Taxonomy" id="3402493"/>
    <lineage>
        <taxon>Eukaryota</taxon>
        <taxon>Metazoa</taxon>
        <taxon>Ecdysozoa</taxon>
        <taxon>Arthropoda</taxon>
        <taxon>Hexapoda</taxon>
        <taxon>Insecta</taxon>
        <taxon>Pterygota</taxon>
        <taxon>Neoptera</taxon>
        <taxon>Endopterygota</taxon>
        <taxon>Coleoptera</taxon>
        <taxon>Polyphaga</taxon>
        <taxon>Cucujiformia</taxon>
        <taxon>Chrysomeloidea</taxon>
        <taxon>Chrysomelidae</taxon>
        <taxon>Galerucinae</taxon>
        <taxon>Alticini</taxon>
        <taxon>Psylliodes</taxon>
    </lineage>
</organism>
<protein>
    <recommendedName>
        <fullName evidence="1">CRAL-TRIO domain-containing protein</fullName>
    </recommendedName>
</protein>
<dbReference type="InterPro" id="IPR001251">
    <property type="entry name" value="CRAL-TRIO_dom"/>
</dbReference>
<dbReference type="InterPro" id="IPR036273">
    <property type="entry name" value="CRAL/TRIO_N_dom_sf"/>
</dbReference>
<dbReference type="CDD" id="cd00170">
    <property type="entry name" value="SEC14"/>
    <property type="match status" value="1"/>
</dbReference>
<dbReference type="SUPFAM" id="SSF46938">
    <property type="entry name" value="CRAL/TRIO N-terminal domain"/>
    <property type="match status" value="1"/>
</dbReference>
<dbReference type="PANTHER" id="PTHR10174:SF212">
    <property type="entry name" value="MIP26555P1"/>
    <property type="match status" value="1"/>
</dbReference>
<dbReference type="PROSITE" id="PS50191">
    <property type="entry name" value="CRAL_TRIO"/>
    <property type="match status" value="1"/>
</dbReference>
<dbReference type="SMART" id="SM01100">
    <property type="entry name" value="CRAL_TRIO_N"/>
    <property type="match status" value="1"/>
</dbReference>
<sequence length="292" mass="33518">MASPFALDYSPPSAETLALAEKELRETPENIKTALAELKELLKNDDEIYFKDDDEVLTIFLRPCKWYAKSAYELMKRIADFKVKHASLVGNLVPDSERIAFTEHDVVNVMTNLDHKGRRVLIVNSGETWDPSKVTSDQMFRLFYIIHMLAVLEPSTQINGVVVIMDYNNMGLKQVRGLGPSFAMLLLSFIQEAMPLRLKEVHMVKEPFIFNMVWSLFKPLLKPKLKARIFFHGKKMASLHKHIPPTHLPKNYGGELPEIDYSGKEWYPVVLDPKVSAHINMMNTFGKKKKDK</sequence>
<feature type="domain" description="CRAL-TRIO" evidence="1">
    <location>
        <begin position="97"/>
        <end position="260"/>
    </location>
</feature>
<name>A0A9P0GCG0_9CUCU</name>
<dbReference type="PRINTS" id="PR00180">
    <property type="entry name" value="CRETINALDHBP"/>
</dbReference>